<gene>
    <name evidence="1" type="ORF">M0R45_026189</name>
</gene>
<evidence type="ECO:0000313" key="1">
    <source>
        <dbReference type="EMBL" id="KAK9929079.1"/>
    </source>
</evidence>
<dbReference type="EMBL" id="JBEDUW010000005">
    <property type="protein sequence ID" value="KAK9929079.1"/>
    <property type="molecule type" value="Genomic_DNA"/>
</dbReference>
<evidence type="ECO:0000313" key="2">
    <source>
        <dbReference type="Proteomes" id="UP001457282"/>
    </source>
</evidence>
<protein>
    <submittedName>
        <fullName evidence="1">Uncharacterized protein</fullName>
    </submittedName>
</protein>
<keyword evidence="2" id="KW-1185">Reference proteome</keyword>
<reference evidence="1 2" key="1">
    <citation type="journal article" date="2023" name="G3 (Bethesda)">
        <title>A chromosome-length genome assembly and annotation of blackberry (Rubus argutus, cv. 'Hillquist').</title>
        <authorList>
            <person name="Bruna T."/>
            <person name="Aryal R."/>
            <person name="Dudchenko O."/>
            <person name="Sargent D.J."/>
            <person name="Mead D."/>
            <person name="Buti M."/>
            <person name="Cavallini A."/>
            <person name="Hytonen T."/>
            <person name="Andres J."/>
            <person name="Pham M."/>
            <person name="Weisz D."/>
            <person name="Mascagni F."/>
            <person name="Usai G."/>
            <person name="Natali L."/>
            <person name="Bassil N."/>
            <person name="Fernandez G.E."/>
            <person name="Lomsadze A."/>
            <person name="Armour M."/>
            <person name="Olukolu B."/>
            <person name="Poorten T."/>
            <person name="Britton C."/>
            <person name="Davik J."/>
            <person name="Ashrafi H."/>
            <person name="Aiden E.L."/>
            <person name="Borodovsky M."/>
            <person name="Worthington M."/>
        </authorList>
    </citation>
    <scope>NUCLEOTIDE SEQUENCE [LARGE SCALE GENOMIC DNA]</scope>
    <source>
        <strain evidence="1">PI 553951</strain>
    </source>
</reference>
<dbReference type="AlphaFoldDB" id="A0AAW1WW93"/>
<name>A0AAW1WW93_RUBAR</name>
<sequence length="113" mass="12276">MAEIGVAGLGSTGSSSVRRQGLFFFEFEHGLGSWCDEASFFLSILGPWASVLVIGDGQQLCTGTILDCSSQRKRERYTDWAVRCNGGDGELGGWQGRRRHGERGTGRCWAISA</sequence>
<organism evidence="1 2">
    <name type="scientific">Rubus argutus</name>
    <name type="common">Southern blackberry</name>
    <dbReference type="NCBI Taxonomy" id="59490"/>
    <lineage>
        <taxon>Eukaryota</taxon>
        <taxon>Viridiplantae</taxon>
        <taxon>Streptophyta</taxon>
        <taxon>Embryophyta</taxon>
        <taxon>Tracheophyta</taxon>
        <taxon>Spermatophyta</taxon>
        <taxon>Magnoliopsida</taxon>
        <taxon>eudicotyledons</taxon>
        <taxon>Gunneridae</taxon>
        <taxon>Pentapetalae</taxon>
        <taxon>rosids</taxon>
        <taxon>fabids</taxon>
        <taxon>Rosales</taxon>
        <taxon>Rosaceae</taxon>
        <taxon>Rosoideae</taxon>
        <taxon>Rosoideae incertae sedis</taxon>
        <taxon>Rubus</taxon>
    </lineage>
</organism>
<dbReference type="Proteomes" id="UP001457282">
    <property type="component" value="Unassembled WGS sequence"/>
</dbReference>
<comment type="caution">
    <text evidence="1">The sequence shown here is derived from an EMBL/GenBank/DDBJ whole genome shotgun (WGS) entry which is preliminary data.</text>
</comment>
<accession>A0AAW1WW93</accession>
<proteinExistence type="predicted"/>